<dbReference type="InterPro" id="IPR013149">
    <property type="entry name" value="ADH-like_C"/>
</dbReference>
<dbReference type="eggNOG" id="KOG0024">
    <property type="taxonomic scope" value="Eukaryota"/>
</dbReference>
<evidence type="ECO:0000259" key="6">
    <source>
        <dbReference type="Pfam" id="PF08240"/>
    </source>
</evidence>
<dbReference type="SUPFAM" id="SSF51735">
    <property type="entry name" value="NAD(P)-binding Rossmann-fold domains"/>
    <property type="match status" value="1"/>
</dbReference>
<accession>C3ZNC9</accession>
<dbReference type="Gene3D" id="3.90.180.10">
    <property type="entry name" value="Medium-chain alcohol dehydrogenases, catalytic domain"/>
    <property type="match status" value="1"/>
</dbReference>
<feature type="domain" description="Alcohol dehydrogenase-like N-terminal" evidence="6">
    <location>
        <begin position="38"/>
        <end position="152"/>
    </location>
</feature>
<dbReference type="AlphaFoldDB" id="C3ZNC9"/>
<dbReference type="InterPro" id="IPR011032">
    <property type="entry name" value="GroES-like_sf"/>
</dbReference>
<name>C3ZNC9_BRAFL</name>
<dbReference type="InterPro" id="IPR013154">
    <property type="entry name" value="ADH-like_N"/>
</dbReference>
<dbReference type="Pfam" id="PF00107">
    <property type="entry name" value="ADH_zinc_N"/>
    <property type="match status" value="1"/>
</dbReference>
<evidence type="ECO:0000256" key="1">
    <source>
        <dbReference type="ARBA" id="ARBA00022723"/>
    </source>
</evidence>
<dbReference type="SUPFAM" id="SSF50129">
    <property type="entry name" value="GroES-like"/>
    <property type="match status" value="1"/>
</dbReference>
<keyword evidence="2 4" id="KW-0862">Zinc</keyword>
<dbReference type="InterPro" id="IPR050129">
    <property type="entry name" value="Zn_alcohol_dh"/>
</dbReference>
<feature type="domain" description="Alcohol dehydrogenase-like C-terminal" evidence="5">
    <location>
        <begin position="192"/>
        <end position="314"/>
    </location>
</feature>
<evidence type="ECO:0000259" key="5">
    <source>
        <dbReference type="Pfam" id="PF00107"/>
    </source>
</evidence>
<dbReference type="InterPro" id="IPR036291">
    <property type="entry name" value="NAD(P)-bd_dom_sf"/>
</dbReference>
<keyword evidence="1 4" id="KW-0479">Metal-binding</keyword>
<dbReference type="Pfam" id="PF08240">
    <property type="entry name" value="ADH_N"/>
    <property type="match status" value="1"/>
</dbReference>
<dbReference type="PANTHER" id="PTHR43401">
    <property type="entry name" value="L-THREONINE 3-DEHYDROGENASE"/>
    <property type="match status" value="1"/>
</dbReference>
<evidence type="ECO:0000256" key="3">
    <source>
        <dbReference type="ARBA" id="ARBA00023002"/>
    </source>
</evidence>
<evidence type="ECO:0008006" key="8">
    <source>
        <dbReference type="Google" id="ProtNLM"/>
    </source>
</evidence>
<dbReference type="GO" id="GO:0008270">
    <property type="term" value="F:zinc ion binding"/>
    <property type="evidence" value="ECO:0007669"/>
    <property type="project" value="InterPro"/>
</dbReference>
<proteinExistence type="inferred from homology"/>
<gene>
    <name evidence="7" type="ORF">BRAFLDRAFT_96053</name>
</gene>
<organism>
    <name type="scientific">Branchiostoma floridae</name>
    <name type="common">Florida lancelet</name>
    <name type="synonym">Amphioxus</name>
    <dbReference type="NCBI Taxonomy" id="7739"/>
    <lineage>
        <taxon>Eukaryota</taxon>
        <taxon>Metazoa</taxon>
        <taxon>Chordata</taxon>
        <taxon>Cephalochordata</taxon>
        <taxon>Leptocardii</taxon>
        <taxon>Amphioxiformes</taxon>
        <taxon>Branchiostomatidae</taxon>
        <taxon>Branchiostoma</taxon>
    </lineage>
</organism>
<comment type="similarity">
    <text evidence="4">Belongs to the zinc-containing alcohol dehydrogenase family.</text>
</comment>
<comment type="cofactor">
    <cofactor evidence="4">
        <name>Zn(2+)</name>
        <dbReference type="ChEBI" id="CHEBI:29105"/>
    </cofactor>
</comment>
<protein>
    <recommendedName>
        <fullName evidence="8">Enoyl reductase (ER) domain-containing protein</fullName>
    </recommendedName>
</protein>
<dbReference type="PROSITE" id="PS00059">
    <property type="entry name" value="ADH_ZINC"/>
    <property type="match status" value="1"/>
</dbReference>
<keyword evidence="3" id="KW-0560">Oxidoreductase</keyword>
<evidence type="ECO:0000256" key="4">
    <source>
        <dbReference type="RuleBase" id="RU361277"/>
    </source>
</evidence>
<evidence type="ECO:0000313" key="7">
    <source>
        <dbReference type="EMBL" id="EEN45957.1"/>
    </source>
</evidence>
<evidence type="ECO:0000256" key="2">
    <source>
        <dbReference type="ARBA" id="ARBA00022833"/>
    </source>
</evidence>
<dbReference type="EMBL" id="GG666650">
    <property type="protein sequence ID" value="EEN45957.1"/>
    <property type="molecule type" value="Genomic_DNA"/>
</dbReference>
<reference evidence="7" key="1">
    <citation type="journal article" date="2008" name="Nature">
        <title>The amphioxus genome and the evolution of the chordate karyotype.</title>
        <authorList>
            <consortium name="US DOE Joint Genome Institute (JGI-PGF)"/>
            <person name="Putnam N.H."/>
            <person name="Butts T."/>
            <person name="Ferrier D.E.K."/>
            <person name="Furlong R.F."/>
            <person name="Hellsten U."/>
            <person name="Kawashima T."/>
            <person name="Robinson-Rechavi M."/>
            <person name="Shoguchi E."/>
            <person name="Terry A."/>
            <person name="Yu J.-K."/>
            <person name="Benito-Gutierrez E.L."/>
            <person name="Dubchak I."/>
            <person name="Garcia-Fernandez J."/>
            <person name="Gibson-Brown J.J."/>
            <person name="Grigoriev I.V."/>
            <person name="Horton A.C."/>
            <person name="de Jong P.J."/>
            <person name="Jurka J."/>
            <person name="Kapitonov V.V."/>
            <person name="Kohara Y."/>
            <person name="Kuroki Y."/>
            <person name="Lindquist E."/>
            <person name="Lucas S."/>
            <person name="Osoegawa K."/>
            <person name="Pennacchio L.A."/>
            <person name="Salamov A.A."/>
            <person name="Satou Y."/>
            <person name="Sauka-Spengler T."/>
            <person name="Schmutz J."/>
            <person name="Shin-I T."/>
            <person name="Toyoda A."/>
            <person name="Bronner-Fraser M."/>
            <person name="Fujiyama A."/>
            <person name="Holland L.Z."/>
            <person name="Holland P.W.H."/>
            <person name="Satoh N."/>
            <person name="Rokhsar D.S."/>
        </authorList>
    </citation>
    <scope>NUCLEOTIDE SEQUENCE [LARGE SCALE GENOMIC DNA]</scope>
    <source>
        <strain evidence="7">S238N-H82</strain>
        <tissue evidence="7">Testes</tissue>
    </source>
</reference>
<dbReference type="GO" id="GO:0016491">
    <property type="term" value="F:oxidoreductase activity"/>
    <property type="evidence" value="ECO:0007669"/>
    <property type="project" value="UniProtKB-KW"/>
</dbReference>
<dbReference type="PANTHER" id="PTHR43401:SF2">
    <property type="entry name" value="L-THREONINE 3-DEHYDROGENASE"/>
    <property type="match status" value="1"/>
</dbReference>
<dbReference type="InParanoid" id="C3ZNC9"/>
<sequence length="365" mass="40020">MERAQTSLMSTMTMQGLLWDAAADKLSLDEFAVPTASAGEVVIKVAYAGICGTDLHIMNKEYPAGDRLILGHEFSGVITEVGDGVTQFKVGDRVCVDPCFICGSCRHCSRGRINFCHRGHLQHLRNSVGARRNGGFANFCALPTGHVHKLHDDVTLLHGALVEPISCIQRGWENLGTPPSDSRVLVLGAGYIGVMWSCLLHLKGYRDVTISEPAEGRRELAMGMGLGFQAVHPDKIKARFADGHVEDVGYDVIIDCSGYPPAVEEAFNWLRCGATFLQFGCCPIESKITINPFQIYAKELRIVGCLTNPYTMPTTINGLVRGMSGSYLSDFSRLGIKMFRLQEYQEAIAQLKKGEISKALFDLQD</sequence>
<dbReference type="STRING" id="7739.C3ZNC9"/>
<dbReference type="InterPro" id="IPR002328">
    <property type="entry name" value="ADH_Zn_CS"/>
</dbReference>
<dbReference type="Gene3D" id="3.40.50.720">
    <property type="entry name" value="NAD(P)-binding Rossmann-like Domain"/>
    <property type="match status" value="1"/>
</dbReference>